<organism evidence="2 3">
    <name type="scientific">Mycena venus</name>
    <dbReference type="NCBI Taxonomy" id="2733690"/>
    <lineage>
        <taxon>Eukaryota</taxon>
        <taxon>Fungi</taxon>
        <taxon>Dikarya</taxon>
        <taxon>Basidiomycota</taxon>
        <taxon>Agaricomycotina</taxon>
        <taxon>Agaricomycetes</taxon>
        <taxon>Agaricomycetidae</taxon>
        <taxon>Agaricales</taxon>
        <taxon>Marasmiineae</taxon>
        <taxon>Mycenaceae</taxon>
        <taxon>Mycena</taxon>
    </lineage>
</organism>
<evidence type="ECO:0000313" key="2">
    <source>
        <dbReference type="EMBL" id="KAF7337020.1"/>
    </source>
</evidence>
<feature type="compositionally biased region" description="Low complexity" evidence="1">
    <location>
        <begin position="87"/>
        <end position="101"/>
    </location>
</feature>
<feature type="compositionally biased region" description="Low complexity" evidence="1">
    <location>
        <begin position="653"/>
        <end position="671"/>
    </location>
</feature>
<sequence length="688" mass="70488">MADVHKLERDFCSNFKCCHVKLSNLHALFDHFESCHPGSDISDLSFSVPCLGPSSDVLHIPAPPSSPRKLKSLFIRVPLPPIPPVSPIESDSLSTSPSSTPEPSPVYSRGSQRSQPISRTSSSGSISSPSVFNHFQGPSIQTRNKMYTLAVPSTPHMDQPDATLSWDVSAPIAFSPEATVGYGNGYCYYPAAPPVMHPVAVSVSVAVPGRPSKSGVPPNVEVIDVDLISSSPDLSRPPSATPIPDASVSPAGPPSTPTPPSASLPTPVSAPAPSLPSPALPAPASSPLSSAPHSPALSSLPPSPWTAPPSAAVPASSASFFLFPPPSTSSPHAAADPDAISHSKHADSGPPCDLATLASVAAAAAPALVTFPNAYFGSPLRTCWREAVLSDVQSDVAAALVTLAEADSGVAWRTENADAMQVDGAAGTTAHMLEVELLGRASGEGDASVDVTVPSQNEDAVSEQMDDVEAQMGDAEGHGEAAAVEGGAEDEDDDTIIVPAPPMLHMNNTKKPHVCPIPLCIKAYQTPNGLRYHAERGTCIMENGEPCPTSLSLSLLDAAIASSRTCAGTTVSTGAEALGRAGNSKPGRGSGNGGALPRRRLASAPARQSTRLASSVAKEKIAATGKRTTRIGVKAMSKGVTSKPMGQSKFKAKSPAAARAASPSSVASPSSDPDDSESDTDMSGDDSD</sequence>
<gene>
    <name evidence="2" type="ORF">MVEN_02138600</name>
</gene>
<evidence type="ECO:0008006" key="4">
    <source>
        <dbReference type="Google" id="ProtNLM"/>
    </source>
</evidence>
<feature type="region of interest" description="Disordered" evidence="1">
    <location>
        <begin position="86"/>
        <end position="134"/>
    </location>
</feature>
<keyword evidence="3" id="KW-1185">Reference proteome</keyword>
<comment type="caution">
    <text evidence="2">The sequence shown here is derived from an EMBL/GenBank/DDBJ whole genome shotgun (WGS) entry which is preliminary data.</text>
</comment>
<feature type="compositionally biased region" description="Low complexity" evidence="1">
    <location>
        <begin position="111"/>
        <end position="130"/>
    </location>
</feature>
<feature type="region of interest" description="Disordered" evidence="1">
    <location>
        <begin position="229"/>
        <end position="309"/>
    </location>
</feature>
<proteinExistence type="predicted"/>
<dbReference type="OrthoDB" id="3269380at2759"/>
<accession>A0A8H6X9B1</accession>
<reference evidence="2" key="1">
    <citation type="submission" date="2020-05" db="EMBL/GenBank/DDBJ databases">
        <title>Mycena genomes resolve the evolution of fungal bioluminescence.</title>
        <authorList>
            <person name="Tsai I.J."/>
        </authorList>
    </citation>
    <scope>NUCLEOTIDE SEQUENCE</scope>
    <source>
        <strain evidence="2">CCC161011</strain>
    </source>
</reference>
<feature type="compositionally biased region" description="Low complexity" evidence="1">
    <location>
        <begin position="282"/>
        <end position="300"/>
    </location>
</feature>
<feature type="compositionally biased region" description="Acidic residues" evidence="1">
    <location>
        <begin position="672"/>
        <end position="688"/>
    </location>
</feature>
<feature type="region of interest" description="Disordered" evidence="1">
    <location>
        <begin position="327"/>
        <end position="348"/>
    </location>
</feature>
<protein>
    <recommendedName>
        <fullName evidence="4">C2H2-type domain-containing protein</fullName>
    </recommendedName>
</protein>
<dbReference type="Proteomes" id="UP000620124">
    <property type="component" value="Unassembled WGS sequence"/>
</dbReference>
<name>A0A8H6X9B1_9AGAR</name>
<feature type="compositionally biased region" description="Pro residues" evidence="1">
    <location>
        <begin position="251"/>
        <end position="281"/>
    </location>
</feature>
<dbReference type="EMBL" id="JACAZI010000022">
    <property type="protein sequence ID" value="KAF7337020.1"/>
    <property type="molecule type" value="Genomic_DNA"/>
</dbReference>
<feature type="compositionally biased region" description="Low complexity" evidence="1">
    <location>
        <begin position="329"/>
        <end position="338"/>
    </location>
</feature>
<evidence type="ECO:0000256" key="1">
    <source>
        <dbReference type="SAM" id="MobiDB-lite"/>
    </source>
</evidence>
<dbReference type="AlphaFoldDB" id="A0A8H6X9B1"/>
<evidence type="ECO:0000313" key="3">
    <source>
        <dbReference type="Proteomes" id="UP000620124"/>
    </source>
</evidence>
<feature type="region of interest" description="Disordered" evidence="1">
    <location>
        <begin position="577"/>
        <end position="688"/>
    </location>
</feature>